<dbReference type="Gene3D" id="3.10.129.10">
    <property type="entry name" value="Hotdog Thioesterase"/>
    <property type="match status" value="1"/>
</dbReference>
<comment type="caution">
    <text evidence="2">The sequence shown here is derived from an EMBL/GenBank/DDBJ whole genome shotgun (WGS) entry which is preliminary data.</text>
</comment>
<dbReference type="GO" id="GO:0006633">
    <property type="term" value="P:fatty acid biosynthetic process"/>
    <property type="evidence" value="ECO:0007669"/>
    <property type="project" value="TreeGrafter"/>
</dbReference>
<name>A0A3M7LEQ7_9FLAO</name>
<dbReference type="Pfam" id="PF01575">
    <property type="entry name" value="MaoC_dehydratas"/>
    <property type="match status" value="1"/>
</dbReference>
<dbReference type="PANTHER" id="PTHR43437">
    <property type="entry name" value="HYDROXYACYL-THIOESTER DEHYDRATASE TYPE 2, MITOCHONDRIAL-RELATED"/>
    <property type="match status" value="1"/>
</dbReference>
<accession>A0A3M7LEQ7</accession>
<organism evidence="2 3">
    <name type="scientific">Chryseobacterium nematophagum</name>
    <dbReference type="NCBI Taxonomy" id="2305228"/>
    <lineage>
        <taxon>Bacteria</taxon>
        <taxon>Pseudomonadati</taxon>
        <taxon>Bacteroidota</taxon>
        <taxon>Flavobacteriia</taxon>
        <taxon>Flavobacteriales</taxon>
        <taxon>Weeksellaceae</taxon>
        <taxon>Chryseobacterium group</taxon>
        <taxon>Chryseobacterium</taxon>
    </lineage>
</organism>
<dbReference type="PANTHER" id="PTHR43437:SF3">
    <property type="entry name" value="HYDROXYACYL-THIOESTER DEHYDRATASE TYPE 2, MITOCHONDRIAL"/>
    <property type="match status" value="1"/>
</dbReference>
<protein>
    <recommendedName>
        <fullName evidence="1">MaoC-like domain-containing protein</fullName>
    </recommendedName>
</protein>
<dbReference type="SUPFAM" id="SSF54637">
    <property type="entry name" value="Thioesterase/thiol ester dehydrase-isomerase"/>
    <property type="match status" value="1"/>
</dbReference>
<evidence type="ECO:0000259" key="1">
    <source>
        <dbReference type="Pfam" id="PF01575"/>
    </source>
</evidence>
<keyword evidence="3" id="KW-1185">Reference proteome</keyword>
<dbReference type="InterPro" id="IPR050965">
    <property type="entry name" value="UPF0336/Enoyl-CoA_hydratase"/>
</dbReference>
<dbReference type="InterPro" id="IPR029069">
    <property type="entry name" value="HotDog_dom_sf"/>
</dbReference>
<feature type="domain" description="MaoC-like" evidence="1">
    <location>
        <begin position="9"/>
        <end position="101"/>
    </location>
</feature>
<dbReference type="Proteomes" id="UP000267524">
    <property type="component" value="Unassembled WGS sequence"/>
</dbReference>
<dbReference type="RefSeq" id="WP_122545842.1">
    <property type="nucleotide sequence ID" value="NZ_QWIV01000005.1"/>
</dbReference>
<dbReference type="GO" id="GO:0019171">
    <property type="term" value="F:(3R)-hydroxyacyl-[acyl-carrier-protein] dehydratase activity"/>
    <property type="evidence" value="ECO:0007669"/>
    <property type="project" value="TreeGrafter"/>
</dbReference>
<dbReference type="InterPro" id="IPR002539">
    <property type="entry name" value="MaoC-like_dom"/>
</dbReference>
<gene>
    <name evidence="2" type="ORF">D1632_03455</name>
</gene>
<dbReference type="EMBL" id="QWIV01000005">
    <property type="protein sequence ID" value="RMZ61037.1"/>
    <property type="molecule type" value="Genomic_DNA"/>
</dbReference>
<dbReference type="AlphaFoldDB" id="A0A3M7LEQ7"/>
<evidence type="ECO:0000313" key="2">
    <source>
        <dbReference type="EMBL" id="RMZ61037.1"/>
    </source>
</evidence>
<proteinExistence type="predicted"/>
<reference evidence="2 3" key="1">
    <citation type="submission" date="2018-08" db="EMBL/GenBank/DDBJ databases">
        <title>Chryseobacterium nematophagum: a novel matrix digesting pathogen of nematodes.</title>
        <authorList>
            <person name="Page A."/>
            <person name="Roberts M."/>
            <person name="Felix M.-A."/>
            <person name="Weir W."/>
        </authorList>
    </citation>
    <scope>NUCLEOTIDE SEQUENCE [LARGE SCALE GENOMIC DNA]</scope>
    <source>
        <strain evidence="2 3">JUb275</strain>
    </source>
</reference>
<evidence type="ECO:0000313" key="3">
    <source>
        <dbReference type="Proteomes" id="UP000267524"/>
    </source>
</evidence>
<sequence length="132" mass="15219">MKLQLNQKFQHQFKVDGQVYNGFITLFNDHNSLHVNEEFAQKKGFKSKVMHGNILNGFISYFIGELLPTEDVMIITQNINFKKPVYLDDVLDFEAIVDDQSEAVQVNIFKFKFINSNKETVASGKVQIKELS</sequence>